<evidence type="ECO:0000313" key="2">
    <source>
        <dbReference type="EMBL" id="TGX53435.1"/>
    </source>
</evidence>
<protein>
    <submittedName>
        <fullName evidence="2">DUF4893 domain-containing protein</fullName>
    </submittedName>
</protein>
<sequence>MYRRIATLFLCATLAACAAKAPPPQVVFVSTVKVEEPPAWRASIRPEDEARLGDLRANWDGLHAKLTPRVRTAQGRLVDPQAGLDMPGVTPGSYHCRVVKLRTPRRGAATVRSSSNDFCYVSGTAEGVAFVKQTGADPAAGYFYPDGKRYVFLGARQRRAGDNSIGYGNQPARDMVGVVERVGGFRWRLAVAGADGRQLDIYELTPVPVDQQPRG</sequence>
<dbReference type="RefSeq" id="WP_135963942.1">
    <property type="nucleotide sequence ID" value="NZ_SRXT01000004.1"/>
</dbReference>
<keyword evidence="1" id="KW-0732">Signal</keyword>
<gene>
    <name evidence="2" type="ORF">E5A73_11375</name>
</gene>
<evidence type="ECO:0000256" key="1">
    <source>
        <dbReference type="SAM" id="SignalP"/>
    </source>
</evidence>
<feature type="chain" id="PRO_5020622885" evidence="1">
    <location>
        <begin position="22"/>
        <end position="215"/>
    </location>
</feature>
<organism evidence="2 3">
    <name type="scientific">Sphingomonas gei</name>
    <dbReference type="NCBI Taxonomy" id="1395960"/>
    <lineage>
        <taxon>Bacteria</taxon>
        <taxon>Pseudomonadati</taxon>
        <taxon>Pseudomonadota</taxon>
        <taxon>Alphaproteobacteria</taxon>
        <taxon>Sphingomonadales</taxon>
        <taxon>Sphingomonadaceae</taxon>
        <taxon>Sphingomonas</taxon>
    </lineage>
</organism>
<accession>A0A4S1XC91</accession>
<reference evidence="2 3" key="1">
    <citation type="submission" date="2019-04" db="EMBL/GenBank/DDBJ databases">
        <title>Sphingomonas psychrotolerans sp. nov., isolated from soil in the Tianshan Mountains, Xinjiang, China.</title>
        <authorList>
            <person name="Luo Y."/>
            <person name="Sheng H."/>
        </authorList>
    </citation>
    <scope>NUCLEOTIDE SEQUENCE [LARGE SCALE GENOMIC DNA]</scope>
    <source>
        <strain evidence="2 3">ZFGT-11</strain>
    </source>
</reference>
<dbReference type="OrthoDB" id="9153930at2"/>
<name>A0A4S1XC91_9SPHN</name>
<dbReference type="PROSITE" id="PS51257">
    <property type="entry name" value="PROKAR_LIPOPROTEIN"/>
    <property type="match status" value="1"/>
</dbReference>
<keyword evidence="3" id="KW-1185">Reference proteome</keyword>
<feature type="signal peptide" evidence="1">
    <location>
        <begin position="1"/>
        <end position="21"/>
    </location>
</feature>
<dbReference type="Pfam" id="PF16233">
    <property type="entry name" value="DUF4893"/>
    <property type="match status" value="1"/>
</dbReference>
<evidence type="ECO:0000313" key="3">
    <source>
        <dbReference type="Proteomes" id="UP000306147"/>
    </source>
</evidence>
<dbReference type="EMBL" id="SRXT01000004">
    <property type="protein sequence ID" value="TGX53435.1"/>
    <property type="molecule type" value="Genomic_DNA"/>
</dbReference>
<proteinExistence type="predicted"/>
<comment type="caution">
    <text evidence="2">The sequence shown here is derived from an EMBL/GenBank/DDBJ whole genome shotgun (WGS) entry which is preliminary data.</text>
</comment>
<dbReference type="AlphaFoldDB" id="A0A4S1XC91"/>
<dbReference type="InterPro" id="IPR032609">
    <property type="entry name" value="DUF4893"/>
</dbReference>
<dbReference type="Proteomes" id="UP000306147">
    <property type="component" value="Unassembled WGS sequence"/>
</dbReference>